<evidence type="ECO:0000256" key="2">
    <source>
        <dbReference type="ARBA" id="ARBA00022737"/>
    </source>
</evidence>
<dbReference type="GO" id="GO:0005739">
    <property type="term" value="C:mitochondrion"/>
    <property type="evidence" value="ECO:0007669"/>
    <property type="project" value="TreeGrafter"/>
</dbReference>
<dbReference type="PANTHER" id="PTHR12655">
    <property type="entry name" value="ACYL-COA THIOESTERASE"/>
    <property type="match status" value="1"/>
</dbReference>
<proteinExistence type="inferred from homology"/>
<dbReference type="GO" id="GO:0006637">
    <property type="term" value="P:acyl-CoA metabolic process"/>
    <property type="evidence" value="ECO:0007669"/>
    <property type="project" value="TreeGrafter"/>
</dbReference>
<evidence type="ECO:0000259" key="5">
    <source>
        <dbReference type="PROSITE" id="PS51770"/>
    </source>
</evidence>
<evidence type="ECO:0000256" key="3">
    <source>
        <dbReference type="ARBA" id="ARBA00022801"/>
    </source>
</evidence>
<comment type="similarity">
    <text evidence="1">Belongs to the acyl coenzyme A hydrolase family.</text>
</comment>
<protein>
    <recommendedName>
        <fullName evidence="5">HotDog ACOT-type domain-containing protein</fullName>
    </recommendedName>
</protein>
<keyword evidence="4" id="KW-0809">Transit peptide</keyword>
<feature type="domain" description="HotDog ACOT-type" evidence="5">
    <location>
        <begin position="298"/>
        <end position="412"/>
    </location>
</feature>
<accession>A0A8S2JPZ0</accession>
<dbReference type="EMBL" id="CAJOBA010008010">
    <property type="protein sequence ID" value="CAF3817954.1"/>
    <property type="molecule type" value="Genomic_DNA"/>
</dbReference>
<dbReference type="PANTHER" id="PTHR12655:SF0">
    <property type="entry name" value="ACYL-COENZYME A THIOESTERASE 9, MITOCHONDRIAL"/>
    <property type="match status" value="1"/>
</dbReference>
<evidence type="ECO:0000256" key="1">
    <source>
        <dbReference type="ARBA" id="ARBA00010458"/>
    </source>
</evidence>
<dbReference type="Proteomes" id="UP000682733">
    <property type="component" value="Unassembled WGS sequence"/>
</dbReference>
<evidence type="ECO:0000256" key="4">
    <source>
        <dbReference type="ARBA" id="ARBA00022946"/>
    </source>
</evidence>
<keyword evidence="2" id="KW-0677">Repeat</keyword>
<gene>
    <name evidence="6" type="ORF">OVA965_LOCUS16948</name>
    <name evidence="7" type="ORF">TMI583_LOCUS16958</name>
</gene>
<dbReference type="InterPro" id="IPR029069">
    <property type="entry name" value="HotDog_dom_sf"/>
</dbReference>
<reference evidence="7" key="1">
    <citation type="submission" date="2021-02" db="EMBL/GenBank/DDBJ databases">
        <authorList>
            <person name="Nowell W R."/>
        </authorList>
    </citation>
    <scope>NUCLEOTIDE SEQUENCE</scope>
</reference>
<dbReference type="AlphaFoldDB" id="A0A8S2JPZ0"/>
<keyword evidence="3" id="KW-0378">Hydrolase</keyword>
<dbReference type="CDD" id="cd03442">
    <property type="entry name" value="BFIT_BACH"/>
    <property type="match status" value="1"/>
</dbReference>
<dbReference type="EMBL" id="CAJNOK010007998">
    <property type="protein sequence ID" value="CAF1051188.1"/>
    <property type="molecule type" value="Genomic_DNA"/>
</dbReference>
<feature type="domain" description="HotDog ACOT-type" evidence="5">
    <location>
        <begin position="91"/>
        <end position="218"/>
    </location>
</feature>
<organism evidence="7 8">
    <name type="scientific">Didymodactylos carnosus</name>
    <dbReference type="NCBI Taxonomy" id="1234261"/>
    <lineage>
        <taxon>Eukaryota</taxon>
        <taxon>Metazoa</taxon>
        <taxon>Spiralia</taxon>
        <taxon>Gnathifera</taxon>
        <taxon>Rotifera</taxon>
        <taxon>Eurotatoria</taxon>
        <taxon>Bdelloidea</taxon>
        <taxon>Philodinida</taxon>
        <taxon>Philodinidae</taxon>
        <taxon>Didymodactylos</taxon>
    </lineage>
</organism>
<dbReference type="Gene3D" id="3.10.129.10">
    <property type="entry name" value="Hotdog Thioesterase"/>
    <property type="match status" value="2"/>
</dbReference>
<dbReference type="SUPFAM" id="SSF54637">
    <property type="entry name" value="Thioesterase/thiol ester dehydrase-isomerase"/>
    <property type="match status" value="2"/>
</dbReference>
<dbReference type="Proteomes" id="UP000677228">
    <property type="component" value="Unassembled WGS sequence"/>
</dbReference>
<sequence length="436" mass="49611">MRRRHLAYSVFKTTYRYIQTMADGIDLTTCIIKDHFMTIVYLVRSGLQKLVGAQLVYEYGNQGASHSNLPSTDASQKSNLIQRMIKDSFDEAIIPLGSDVVLRERYVNFHNKVRFGRMLEDLDTIAVHIGYKHNEPQLMTSSGGTEAYHPLAIVTAAVDRIEVDVAHMDIDRDIRLSGFASYVGKSSMEVKLKIDQNHDGQWKHVLHALFVLAARDPKTKNSAPMNPLIASNDEEKKIIDQGRINRDRRLTESAKSLFKMAPDPTESSLVHELFLKTITPNTSIFRTNPLPENSIWMEDTHLQNVLICHPENGYDHFLNNSKTKRDRDLRANIGYRPRSTLCKQPIGILAVDDIMFQKPVEIGSLLFLSSMVVYVTDSRIQTRVHAEVVDSETGNRQTTNVFYFVFSTTDHKQLPSVVPKSYAEAIMYIDGKRHID</sequence>
<evidence type="ECO:0000313" key="6">
    <source>
        <dbReference type="EMBL" id="CAF1051188.1"/>
    </source>
</evidence>
<dbReference type="GO" id="GO:0047617">
    <property type="term" value="F:fatty acyl-CoA hydrolase activity"/>
    <property type="evidence" value="ECO:0007669"/>
    <property type="project" value="TreeGrafter"/>
</dbReference>
<evidence type="ECO:0000313" key="7">
    <source>
        <dbReference type="EMBL" id="CAF3817954.1"/>
    </source>
</evidence>
<dbReference type="InterPro" id="IPR033120">
    <property type="entry name" value="HOTDOG_ACOT"/>
</dbReference>
<name>A0A8S2JPZ0_9BILA</name>
<dbReference type="PROSITE" id="PS51770">
    <property type="entry name" value="HOTDOG_ACOT"/>
    <property type="match status" value="2"/>
</dbReference>
<evidence type="ECO:0000313" key="8">
    <source>
        <dbReference type="Proteomes" id="UP000682733"/>
    </source>
</evidence>
<comment type="caution">
    <text evidence="7">The sequence shown here is derived from an EMBL/GenBank/DDBJ whole genome shotgun (WGS) entry which is preliminary data.</text>
</comment>